<evidence type="ECO:0000313" key="2">
    <source>
        <dbReference type="EnsemblMetazoa" id="GPAI016829-PA"/>
    </source>
</evidence>
<feature type="transmembrane region" description="Helical" evidence="1">
    <location>
        <begin position="34"/>
        <end position="60"/>
    </location>
</feature>
<accession>A0A1A9ZJI6</accession>
<proteinExistence type="predicted"/>
<sequence length="133" mass="14823">MTYLYACKTLSQQPAAPDNQHPATISSLLSIIAYYYYSCLSTVAAIVNIIVIAIIIIIFCHKHSFKRRRQQRKRSIRKTVTDLVGCTWIISSIRTTNPPSRYLSTASTIAKTSTQSLISSALRVHCVVGESVM</sequence>
<dbReference type="EnsemblMetazoa" id="GPAI016829-RA">
    <property type="protein sequence ID" value="GPAI016829-PA"/>
    <property type="gene ID" value="GPAI016829"/>
</dbReference>
<keyword evidence="1" id="KW-0472">Membrane</keyword>
<organism evidence="2 3">
    <name type="scientific">Glossina pallidipes</name>
    <name type="common">Tsetse fly</name>
    <dbReference type="NCBI Taxonomy" id="7398"/>
    <lineage>
        <taxon>Eukaryota</taxon>
        <taxon>Metazoa</taxon>
        <taxon>Ecdysozoa</taxon>
        <taxon>Arthropoda</taxon>
        <taxon>Hexapoda</taxon>
        <taxon>Insecta</taxon>
        <taxon>Pterygota</taxon>
        <taxon>Neoptera</taxon>
        <taxon>Endopterygota</taxon>
        <taxon>Diptera</taxon>
        <taxon>Brachycera</taxon>
        <taxon>Muscomorpha</taxon>
        <taxon>Hippoboscoidea</taxon>
        <taxon>Glossinidae</taxon>
        <taxon>Glossina</taxon>
    </lineage>
</organism>
<dbReference type="VEuPathDB" id="VectorBase:GPAI016829"/>
<evidence type="ECO:0000256" key="1">
    <source>
        <dbReference type="SAM" id="Phobius"/>
    </source>
</evidence>
<keyword evidence="1" id="KW-1133">Transmembrane helix</keyword>
<reference evidence="3" key="1">
    <citation type="submission" date="2014-03" db="EMBL/GenBank/DDBJ databases">
        <authorList>
            <person name="Aksoy S."/>
            <person name="Warren W."/>
            <person name="Wilson R.K."/>
        </authorList>
    </citation>
    <scope>NUCLEOTIDE SEQUENCE [LARGE SCALE GENOMIC DNA]</scope>
    <source>
        <strain evidence="3">IAEA</strain>
    </source>
</reference>
<evidence type="ECO:0000313" key="3">
    <source>
        <dbReference type="Proteomes" id="UP000092445"/>
    </source>
</evidence>
<name>A0A1A9ZJI6_GLOPL</name>
<keyword evidence="1" id="KW-0812">Transmembrane</keyword>
<keyword evidence="3" id="KW-1185">Reference proteome</keyword>
<reference evidence="2" key="2">
    <citation type="submission" date="2020-05" db="UniProtKB">
        <authorList>
            <consortium name="EnsemblMetazoa"/>
        </authorList>
    </citation>
    <scope>IDENTIFICATION</scope>
    <source>
        <strain evidence="2">IAEA</strain>
    </source>
</reference>
<dbReference type="AlphaFoldDB" id="A0A1A9ZJI6"/>
<protein>
    <submittedName>
        <fullName evidence="2">Uncharacterized protein</fullName>
    </submittedName>
</protein>
<dbReference type="Proteomes" id="UP000092445">
    <property type="component" value="Unassembled WGS sequence"/>
</dbReference>